<dbReference type="GO" id="GO:0006874">
    <property type="term" value="P:intracellular calcium ion homeostasis"/>
    <property type="evidence" value="ECO:0007669"/>
    <property type="project" value="TreeGrafter"/>
</dbReference>
<evidence type="ECO:0000256" key="6">
    <source>
        <dbReference type="SAM" id="Phobius"/>
    </source>
</evidence>
<evidence type="ECO:0000313" key="7">
    <source>
        <dbReference type="EMBL" id="KAK3529318.1"/>
    </source>
</evidence>
<dbReference type="PANTHER" id="PTHR44668:SF4">
    <property type="entry name" value="DEHYDROGENASE_REDUCTASE SDR FAMILY MEMBER 7C-A"/>
    <property type="match status" value="1"/>
</dbReference>
<reference evidence="7" key="1">
    <citation type="submission" date="2023-06" db="EMBL/GenBank/DDBJ databases">
        <title>Male Hemibagrus guttatus genome.</title>
        <authorList>
            <person name="Bian C."/>
        </authorList>
    </citation>
    <scope>NUCLEOTIDE SEQUENCE</scope>
    <source>
        <strain evidence="7">Male_cb2023</strain>
        <tissue evidence="7">Muscle</tissue>
    </source>
</reference>
<feature type="transmembrane region" description="Helical" evidence="6">
    <location>
        <begin position="20"/>
        <end position="40"/>
    </location>
</feature>
<dbReference type="Proteomes" id="UP001274896">
    <property type="component" value="Unassembled WGS sequence"/>
</dbReference>
<evidence type="ECO:0000256" key="3">
    <source>
        <dbReference type="ARBA" id="ARBA00022857"/>
    </source>
</evidence>
<name>A0AAE0QQZ4_9TELE</name>
<dbReference type="Pfam" id="PF00106">
    <property type="entry name" value="adh_short"/>
    <property type="match status" value="1"/>
</dbReference>
<keyword evidence="6" id="KW-0472">Membrane</keyword>
<dbReference type="InterPro" id="IPR020904">
    <property type="entry name" value="Sc_DH/Rdtase_CS"/>
</dbReference>
<comment type="similarity">
    <text evidence="1">Belongs to the short-chain dehydrogenases/reductases (SDR) family.</text>
</comment>
<keyword evidence="6" id="KW-0812">Transmembrane</keyword>
<keyword evidence="5" id="KW-0520">NAD</keyword>
<organism evidence="7 8">
    <name type="scientific">Hemibagrus guttatus</name>
    <dbReference type="NCBI Taxonomy" id="175788"/>
    <lineage>
        <taxon>Eukaryota</taxon>
        <taxon>Metazoa</taxon>
        <taxon>Chordata</taxon>
        <taxon>Craniata</taxon>
        <taxon>Vertebrata</taxon>
        <taxon>Euteleostomi</taxon>
        <taxon>Actinopterygii</taxon>
        <taxon>Neopterygii</taxon>
        <taxon>Teleostei</taxon>
        <taxon>Ostariophysi</taxon>
        <taxon>Siluriformes</taxon>
        <taxon>Bagridae</taxon>
        <taxon>Hemibagrus</taxon>
    </lineage>
</organism>
<feature type="non-terminal residue" evidence="7">
    <location>
        <position position="1"/>
    </location>
</feature>
<evidence type="ECO:0008006" key="9">
    <source>
        <dbReference type="Google" id="ProtNLM"/>
    </source>
</evidence>
<accession>A0AAE0QQZ4</accession>
<keyword evidence="2" id="KW-0732">Signal</keyword>
<keyword evidence="6" id="KW-1133">Transmembrane helix</keyword>
<evidence type="ECO:0000256" key="5">
    <source>
        <dbReference type="ARBA" id="ARBA00023027"/>
    </source>
</evidence>
<evidence type="ECO:0000256" key="2">
    <source>
        <dbReference type="ARBA" id="ARBA00022729"/>
    </source>
</evidence>
<dbReference type="PRINTS" id="PR00081">
    <property type="entry name" value="GDHRDH"/>
</dbReference>
<evidence type="ECO:0000256" key="1">
    <source>
        <dbReference type="ARBA" id="ARBA00006484"/>
    </source>
</evidence>
<keyword evidence="8" id="KW-1185">Reference proteome</keyword>
<dbReference type="SUPFAM" id="SSF51735">
    <property type="entry name" value="NAD(P)-binding Rossmann-fold domains"/>
    <property type="match status" value="1"/>
</dbReference>
<dbReference type="EMBL" id="JAUCMX010000012">
    <property type="protein sequence ID" value="KAK3529318.1"/>
    <property type="molecule type" value="Genomic_DNA"/>
</dbReference>
<evidence type="ECO:0000313" key="8">
    <source>
        <dbReference type="Proteomes" id="UP001274896"/>
    </source>
</evidence>
<proteinExistence type="inferred from homology"/>
<dbReference type="GO" id="GO:0016616">
    <property type="term" value="F:oxidoreductase activity, acting on the CH-OH group of donors, NAD or NADP as acceptor"/>
    <property type="evidence" value="ECO:0007669"/>
    <property type="project" value="TreeGrafter"/>
</dbReference>
<keyword evidence="4" id="KW-0560">Oxidoreductase</keyword>
<dbReference type="AlphaFoldDB" id="A0AAE0QQZ4"/>
<dbReference type="Gene3D" id="3.40.50.720">
    <property type="entry name" value="NAD(P)-binding Rossmann-like Domain"/>
    <property type="match status" value="1"/>
</dbReference>
<protein>
    <recommendedName>
        <fullName evidence="9">Dehydrogenase/reductase SDR family member 7C</fullName>
    </recommendedName>
</protein>
<sequence length="331" mass="36607">NLYNCSLHFSVAFLFPKMAIPSVMVLPMLVVVFAGIYYFYNEVIHFMSKSIVRNKVVVITDAVSAMGSECARLLHEGGAQLVLCGPNWDKLESLQDSLGSGSDPSKTFPPKLVLLDFSDIDSMEDVITEISECYGYVDVLICNGSMKVKAPVQNVSLEMDKIIMDVNYFGPITLAKGILPLMISRRTGHFVIVNSIQGRLAIPFRTSYAASKHAVQAFFDSLRAEVEEYGISVTTINHTFINATTQEATPSQSQPTNALWAYILSKLTTHGVSPKALACEIVRVVNRRRREVLLAHPIPWAALYIRSIMPSFFFSVVAAGVKDTAMNQQLK</sequence>
<gene>
    <name evidence="7" type="ORF">QTP70_029159</name>
</gene>
<dbReference type="PROSITE" id="PS00061">
    <property type="entry name" value="ADH_SHORT"/>
    <property type="match status" value="1"/>
</dbReference>
<evidence type="ECO:0000256" key="4">
    <source>
        <dbReference type="ARBA" id="ARBA00023002"/>
    </source>
</evidence>
<dbReference type="PANTHER" id="PTHR44668">
    <property type="match status" value="1"/>
</dbReference>
<dbReference type="InterPro" id="IPR052148">
    <property type="entry name" value="SDR_family_member_7C"/>
</dbReference>
<dbReference type="InterPro" id="IPR002347">
    <property type="entry name" value="SDR_fam"/>
</dbReference>
<dbReference type="InterPro" id="IPR036291">
    <property type="entry name" value="NAD(P)-bd_dom_sf"/>
</dbReference>
<comment type="caution">
    <text evidence="7">The sequence shown here is derived from an EMBL/GenBank/DDBJ whole genome shotgun (WGS) entry which is preliminary data.</text>
</comment>
<feature type="transmembrane region" description="Helical" evidence="6">
    <location>
        <begin position="298"/>
        <end position="321"/>
    </location>
</feature>
<keyword evidence="3" id="KW-0521">NADP</keyword>